<dbReference type="InterPro" id="IPR034701">
    <property type="entry name" value="CdaA"/>
</dbReference>
<evidence type="ECO:0000313" key="16">
    <source>
        <dbReference type="Proteomes" id="UP000049127"/>
    </source>
</evidence>
<evidence type="ECO:0000313" key="13">
    <source>
        <dbReference type="EMBL" id="CEO35533.1"/>
    </source>
</evidence>
<dbReference type="InterPro" id="IPR003390">
    <property type="entry name" value="DNA_integrity_scan_DisA_N"/>
</dbReference>
<comment type="similarity">
    <text evidence="10">Belongs to the adenylate cyclase family. DacA/CdaA subfamily.</text>
</comment>
<dbReference type="EMBL" id="LN679998">
    <property type="protein sequence ID" value="CEJ75215.1"/>
    <property type="molecule type" value="Genomic_DNA"/>
</dbReference>
<dbReference type="GO" id="GO:0004016">
    <property type="term" value="F:adenylate cyclase activity"/>
    <property type="evidence" value="ECO:0007669"/>
    <property type="project" value="UniProtKB-UniRule"/>
</dbReference>
<evidence type="ECO:0000256" key="10">
    <source>
        <dbReference type="HAMAP-Rule" id="MF_01499"/>
    </source>
</evidence>
<dbReference type="PANTHER" id="PTHR34185:SF1">
    <property type="entry name" value="DIADENYLATE CYCLASE"/>
    <property type="match status" value="1"/>
</dbReference>
<evidence type="ECO:0000313" key="12">
    <source>
        <dbReference type="EMBL" id="CEJ75215.1"/>
    </source>
</evidence>
<dbReference type="eggNOG" id="COG1624">
    <property type="taxonomic scope" value="Bacteria"/>
</dbReference>
<evidence type="ECO:0000256" key="3">
    <source>
        <dbReference type="ARBA" id="ARBA00022679"/>
    </source>
</evidence>
<dbReference type="Proteomes" id="UP000049685">
    <property type="component" value="Unassembled WGS sequence"/>
</dbReference>
<dbReference type="PANTHER" id="PTHR34185">
    <property type="entry name" value="DIADENYLATE CYCLASE"/>
    <property type="match status" value="1"/>
</dbReference>
<evidence type="ECO:0000313" key="15">
    <source>
        <dbReference type="Proteomes" id="UP000032811"/>
    </source>
</evidence>
<accession>A0A0A1SLP7</accession>
<evidence type="ECO:0000256" key="5">
    <source>
        <dbReference type="ARBA" id="ARBA00022695"/>
    </source>
</evidence>
<keyword evidence="3 10" id="KW-0808">Transferase</keyword>
<dbReference type="Gene3D" id="3.40.1700.10">
    <property type="entry name" value="DNA integrity scanning protein, DisA, N-terminal domain"/>
    <property type="match status" value="1"/>
</dbReference>
<reference evidence="13" key="1">
    <citation type="submission" date="2015-01" db="EMBL/GenBank/DDBJ databases">
        <authorList>
            <person name="Aslett M.A."/>
            <person name="De Silva N."/>
        </authorList>
    </citation>
    <scope>NUCLEOTIDE SEQUENCE</scope>
    <source>
        <strain evidence="12 15">ATCC9714</strain>
        <strain evidence="13">UMC4404</strain>
    </source>
</reference>
<dbReference type="EMBL" id="CEKZ01000024">
    <property type="protein sequence ID" value="CEQ05201.1"/>
    <property type="molecule type" value="Genomic_DNA"/>
</dbReference>
<evidence type="ECO:0000256" key="1">
    <source>
        <dbReference type="ARBA" id="ARBA00000877"/>
    </source>
</evidence>
<evidence type="ECO:0000256" key="2">
    <source>
        <dbReference type="ARBA" id="ARBA00022475"/>
    </source>
</evidence>
<dbReference type="GO" id="GO:0006171">
    <property type="term" value="P:cAMP biosynthetic process"/>
    <property type="evidence" value="ECO:0007669"/>
    <property type="project" value="InterPro"/>
</dbReference>
<evidence type="ECO:0000256" key="8">
    <source>
        <dbReference type="ARBA" id="ARBA00022989"/>
    </source>
</evidence>
<evidence type="ECO:0000313" key="14">
    <source>
        <dbReference type="EMBL" id="CEQ05201.1"/>
    </source>
</evidence>
<evidence type="ECO:0000256" key="9">
    <source>
        <dbReference type="ARBA" id="ARBA00023136"/>
    </source>
</evidence>
<dbReference type="InterPro" id="IPR045585">
    <property type="entry name" value="CdaA_N"/>
</dbReference>
<dbReference type="PATRIC" id="fig|1505.7.peg.3041"/>
<dbReference type="RefSeq" id="WP_021127417.1">
    <property type="nucleotide sequence ID" value="NZ_BDJI01000002.1"/>
</dbReference>
<keyword evidence="15" id="KW-1185">Reference proteome</keyword>
<proteinExistence type="inferred from homology"/>
<keyword evidence="8 10" id="KW-1133">Transmembrane helix</keyword>
<comment type="catalytic activity">
    <reaction evidence="1 10">
        <text>2 ATP = 3',3'-c-di-AMP + 2 diphosphate</text>
        <dbReference type="Rhea" id="RHEA:35655"/>
        <dbReference type="ChEBI" id="CHEBI:30616"/>
        <dbReference type="ChEBI" id="CHEBI:33019"/>
        <dbReference type="ChEBI" id="CHEBI:71500"/>
        <dbReference type="EC" id="2.7.7.85"/>
    </reaction>
</comment>
<evidence type="ECO:0000259" key="11">
    <source>
        <dbReference type="PROSITE" id="PS51794"/>
    </source>
</evidence>
<dbReference type="Pfam" id="PF19293">
    <property type="entry name" value="CdaA_N"/>
    <property type="match status" value="1"/>
</dbReference>
<dbReference type="InterPro" id="IPR050338">
    <property type="entry name" value="DisA"/>
</dbReference>
<evidence type="ECO:0000256" key="6">
    <source>
        <dbReference type="ARBA" id="ARBA00022741"/>
    </source>
</evidence>
<dbReference type="InterPro" id="IPR036888">
    <property type="entry name" value="DNA_integrity_DisA_N_sf"/>
</dbReference>
<dbReference type="EC" id="2.7.7.85" evidence="10"/>
<dbReference type="EMBL" id="CDNY01000027">
    <property type="protein sequence ID" value="CEO35533.1"/>
    <property type="molecule type" value="Genomic_DNA"/>
</dbReference>
<dbReference type="SUPFAM" id="SSF143597">
    <property type="entry name" value="YojJ-like"/>
    <property type="match status" value="1"/>
</dbReference>
<keyword evidence="2 10" id="KW-1003">Cell membrane</keyword>
<dbReference type="Pfam" id="PF02457">
    <property type="entry name" value="DAC"/>
    <property type="match status" value="1"/>
</dbReference>
<evidence type="ECO:0000313" key="17">
    <source>
        <dbReference type="Proteomes" id="UP000049685"/>
    </source>
</evidence>
<dbReference type="GO" id="GO:0005524">
    <property type="term" value="F:ATP binding"/>
    <property type="evidence" value="ECO:0007669"/>
    <property type="project" value="UniProtKB-UniRule"/>
</dbReference>
<comment type="subunit">
    <text evidence="10">Probably a homodimer.</text>
</comment>
<comment type="function">
    <text evidence="10">Catalyzes the condensation of 2 ATP molecules into cyclic di-AMP (c-di-AMP), a second messenger used to regulate differing processes in different bacteria.</text>
</comment>
<dbReference type="GO" id="GO:0106408">
    <property type="term" value="F:diadenylate cyclase activity"/>
    <property type="evidence" value="ECO:0007669"/>
    <property type="project" value="UniProtKB-EC"/>
</dbReference>
<sequence>MFNINSFWEGFISLARNISIADVVDIAIVTYIFYKIYTFIKDTRAEQVLKGMLFLLVATKVSEIFNLHTLYWMLENTLTVGLIAVLIIFQPELRSGLEYIGRTKFSFLGKNNFNLSEDMLNKDIEEIVECLYSLSRQKIGALIIMERDTKIGEVINTGTIIDGDISRQLLINIFIPNTPLHDGAVVVRDGKIKAAACFLPLTESKDLSKDLGTRHRAAIGVSEISDCLSLIVSEETGAVSIAKSGKLYRNMTKERLTNILRSNLKSSNQNQEKGFFKGGIFR</sequence>
<dbReference type="PROSITE" id="PS51794">
    <property type="entry name" value="DAC"/>
    <property type="match status" value="1"/>
</dbReference>
<keyword evidence="4 10" id="KW-0812">Transmembrane</keyword>
<keyword evidence="5 10" id="KW-0548">Nucleotidyltransferase</keyword>
<dbReference type="Proteomes" id="UP000032811">
    <property type="component" value="Chromosome 1"/>
</dbReference>
<dbReference type="HAMAP" id="MF_01499">
    <property type="entry name" value="DacA"/>
    <property type="match status" value="1"/>
</dbReference>
<feature type="domain" description="DAC" evidence="11">
    <location>
        <begin position="90"/>
        <end position="253"/>
    </location>
</feature>
<keyword evidence="9 10" id="KW-0472">Membrane</keyword>
<protein>
    <recommendedName>
        <fullName evidence="10">Diadenylate cyclase</fullName>
        <shortName evidence="10">DAC</shortName>
        <ecNumber evidence="10">2.7.7.85</ecNumber>
    </recommendedName>
    <alternativeName>
        <fullName evidence="10">Cyclic-di-AMP synthase</fullName>
        <shortName evidence="10">c-di-AMP synthase</shortName>
    </alternativeName>
</protein>
<reference evidence="16 17" key="2">
    <citation type="submission" date="2015-01" db="EMBL/GenBank/DDBJ databases">
        <authorList>
            <person name="Aslett A.Martin."/>
            <person name="De Silva Nishadi"/>
        </authorList>
    </citation>
    <scope>NUCLEOTIDE SEQUENCE [LARGE SCALE GENOMIC DNA]</scope>
    <source>
        <strain evidence="14 16">R28058</strain>
        <strain evidence="17">UMC4404</strain>
    </source>
</reference>
<dbReference type="FunFam" id="3.40.1700.10:FF:000002">
    <property type="entry name" value="Diadenylate cyclase"/>
    <property type="match status" value="1"/>
</dbReference>
<dbReference type="NCBIfam" id="TIGR00159">
    <property type="entry name" value="diadenylate cyclase CdaA"/>
    <property type="match status" value="1"/>
</dbReference>
<organism evidence="14 16">
    <name type="scientific">Paraclostridium sordellii</name>
    <name type="common">Clostridium sordellii</name>
    <dbReference type="NCBI Taxonomy" id="1505"/>
    <lineage>
        <taxon>Bacteria</taxon>
        <taxon>Bacillati</taxon>
        <taxon>Bacillota</taxon>
        <taxon>Clostridia</taxon>
        <taxon>Peptostreptococcales</taxon>
        <taxon>Peptostreptococcaceae</taxon>
        <taxon>Paraclostridium</taxon>
    </lineage>
</organism>
<dbReference type="GeneID" id="97538926"/>
<keyword evidence="7 10" id="KW-0067">ATP-binding</keyword>
<dbReference type="OrthoDB" id="9807385at2"/>
<dbReference type="InterPro" id="IPR014046">
    <property type="entry name" value="C-di-AMP_synthase"/>
</dbReference>
<evidence type="ECO:0000256" key="7">
    <source>
        <dbReference type="ARBA" id="ARBA00022840"/>
    </source>
</evidence>
<dbReference type="Proteomes" id="UP000049127">
    <property type="component" value="Unassembled WGS sequence"/>
</dbReference>
<gene>
    <name evidence="10" type="primary">dacA</name>
    <name evidence="12" type="ORF">ATCC9714_31031</name>
    <name evidence="14" type="ORF">R28058_29181</name>
    <name evidence="13" type="ORF">UMC4404_27181</name>
</gene>
<evidence type="ECO:0000256" key="4">
    <source>
        <dbReference type="ARBA" id="ARBA00022692"/>
    </source>
</evidence>
<dbReference type="PIRSF" id="PIRSF004793">
    <property type="entry name" value="UCP004793"/>
    <property type="match status" value="1"/>
</dbReference>
<keyword evidence="6 10" id="KW-0547">Nucleotide-binding</keyword>
<dbReference type="KEGG" id="psor:RSJ16_16935"/>
<dbReference type="AlphaFoldDB" id="A0A0A1SLP7"/>
<name>A0A0A1SLP7_PARSO</name>